<dbReference type="PROSITE" id="PS50894">
    <property type="entry name" value="HPT"/>
    <property type="match status" value="1"/>
</dbReference>
<comment type="catalytic activity">
    <reaction evidence="1">
        <text>ATP + protein L-histidine = ADP + protein N-phospho-L-histidine.</text>
        <dbReference type="EC" id="2.7.13.3"/>
    </reaction>
</comment>
<dbReference type="InterPro" id="IPR011006">
    <property type="entry name" value="CheY-like_superfamily"/>
</dbReference>
<dbReference type="Gene3D" id="3.30.450.20">
    <property type="entry name" value="PAS domain"/>
    <property type="match status" value="3"/>
</dbReference>
<reference evidence="24 25" key="1">
    <citation type="submission" date="2014-08" db="EMBL/GenBank/DDBJ databases">
        <title>Genomic and Phenotypic Diversity of Colwellia psychrerythraea strains from Disparate Marine Basins.</title>
        <authorList>
            <person name="Techtmann S.M."/>
            <person name="Stelling S.C."/>
            <person name="Utturkar S.M."/>
            <person name="Alshibli N."/>
            <person name="Harris A."/>
            <person name="Brown S.D."/>
            <person name="Hazen T.C."/>
        </authorList>
    </citation>
    <scope>NUCLEOTIDE SEQUENCE [LARGE SCALE GENOMIC DNA]</scope>
    <source>
        <strain evidence="24 25">ND2E</strain>
    </source>
</reference>
<dbReference type="SMART" id="SM00388">
    <property type="entry name" value="HisKA"/>
    <property type="match status" value="1"/>
</dbReference>
<dbReference type="PANTHER" id="PTHR45339">
    <property type="entry name" value="HYBRID SIGNAL TRANSDUCTION HISTIDINE KINASE J"/>
    <property type="match status" value="1"/>
</dbReference>
<dbReference type="InterPro" id="IPR004358">
    <property type="entry name" value="Sig_transdc_His_kin-like_C"/>
</dbReference>
<dbReference type="InterPro" id="IPR005467">
    <property type="entry name" value="His_kinase_dom"/>
</dbReference>
<feature type="domain" description="Histidine kinase" evidence="20">
    <location>
        <begin position="951"/>
        <end position="1176"/>
    </location>
</feature>
<dbReference type="Pfam" id="PF02518">
    <property type="entry name" value="HATPase_c"/>
    <property type="match status" value="1"/>
</dbReference>
<dbReference type="Gene3D" id="3.30.565.10">
    <property type="entry name" value="Histidine kinase-like ATPase, C-terminal domain"/>
    <property type="match status" value="1"/>
</dbReference>
<dbReference type="InterPro" id="IPR036890">
    <property type="entry name" value="HATPase_C_sf"/>
</dbReference>
<dbReference type="EC" id="2.7.13.3" evidence="3"/>
<dbReference type="Pfam" id="PF01627">
    <property type="entry name" value="Hpt"/>
    <property type="match status" value="1"/>
</dbReference>
<dbReference type="CDD" id="cd00130">
    <property type="entry name" value="PAS"/>
    <property type="match status" value="2"/>
</dbReference>
<keyword evidence="9 24" id="KW-0418">Kinase</keyword>
<dbReference type="Gene3D" id="3.40.50.2300">
    <property type="match status" value="2"/>
</dbReference>
<dbReference type="PRINTS" id="PR00344">
    <property type="entry name" value="BCTRLSENSOR"/>
</dbReference>
<dbReference type="Proteomes" id="UP000029843">
    <property type="component" value="Unassembled WGS sequence"/>
</dbReference>
<dbReference type="FunFam" id="1.10.287.130:FF:000002">
    <property type="entry name" value="Two-component osmosensing histidine kinase"/>
    <property type="match status" value="1"/>
</dbReference>
<feature type="coiled-coil region" evidence="18">
    <location>
        <begin position="1578"/>
        <end position="1641"/>
    </location>
</feature>
<feature type="modified residue" description="4-aspartylphosphate" evidence="17">
    <location>
        <position position="1247"/>
    </location>
</feature>
<evidence type="ECO:0000259" key="23">
    <source>
        <dbReference type="PROSITE" id="PS50894"/>
    </source>
</evidence>
<feature type="modified residue" description="Phosphohistidine" evidence="16">
    <location>
        <position position="1540"/>
    </location>
</feature>
<dbReference type="SUPFAM" id="SSF47384">
    <property type="entry name" value="Homodimeric domain of signal transducing histidine kinase"/>
    <property type="match status" value="1"/>
</dbReference>
<evidence type="ECO:0000259" key="20">
    <source>
        <dbReference type="PROSITE" id="PS50109"/>
    </source>
</evidence>
<evidence type="ECO:0000256" key="4">
    <source>
        <dbReference type="ARBA" id="ARBA00022475"/>
    </source>
</evidence>
<evidence type="ECO:0000256" key="2">
    <source>
        <dbReference type="ARBA" id="ARBA00004651"/>
    </source>
</evidence>
<evidence type="ECO:0000313" key="25">
    <source>
        <dbReference type="Proteomes" id="UP000029843"/>
    </source>
</evidence>
<dbReference type="CDD" id="cd01007">
    <property type="entry name" value="PBP2_BvgS_HisK_like"/>
    <property type="match status" value="1"/>
</dbReference>
<dbReference type="GO" id="GO:0005886">
    <property type="term" value="C:plasma membrane"/>
    <property type="evidence" value="ECO:0007669"/>
    <property type="project" value="UniProtKB-SubCell"/>
</dbReference>
<dbReference type="SUPFAM" id="SSF55785">
    <property type="entry name" value="PYP-like sensor domain (PAS domain)"/>
    <property type="match status" value="2"/>
</dbReference>
<feature type="transmembrane region" description="Helical" evidence="19">
    <location>
        <begin position="315"/>
        <end position="334"/>
    </location>
</feature>
<evidence type="ECO:0000256" key="7">
    <source>
        <dbReference type="ARBA" id="ARBA00022692"/>
    </source>
</evidence>
<evidence type="ECO:0000256" key="17">
    <source>
        <dbReference type="PROSITE-ProRule" id="PRU00169"/>
    </source>
</evidence>
<evidence type="ECO:0000313" key="24">
    <source>
        <dbReference type="EMBL" id="KGJ95551.1"/>
    </source>
</evidence>
<comment type="subunit">
    <text evidence="14">At low DSF concentrations, interacts with RpfF.</text>
</comment>
<dbReference type="Gene3D" id="1.10.287.130">
    <property type="match status" value="1"/>
</dbReference>
<keyword evidence="4" id="KW-1003">Cell membrane</keyword>
<evidence type="ECO:0000256" key="18">
    <source>
        <dbReference type="SAM" id="Coils"/>
    </source>
</evidence>
<comment type="caution">
    <text evidence="24">The sequence shown here is derived from an EMBL/GenBank/DDBJ whole genome shotgun (WGS) entry which is preliminary data.</text>
</comment>
<dbReference type="Pfam" id="PF00512">
    <property type="entry name" value="HisKA"/>
    <property type="match status" value="1"/>
</dbReference>
<evidence type="ECO:0000256" key="19">
    <source>
        <dbReference type="SAM" id="Phobius"/>
    </source>
</evidence>
<evidence type="ECO:0000256" key="13">
    <source>
        <dbReference type="ARBA" id="ARBA00023136"/>
    </source>
</evidence>
<evidence type="ECO:0000259" key="21">
    <source>
        <dbReference type="PROSITE" id="PS50110"/>
    </source>
</evidence>
<dbReference type="PANTHER" id="PTHR45339:SF1">
    <property type="entry name" value="HYBRID SIGNAL TRANSDUCTION HISTIDINE KINASE J"/>
    <property type="match status" value="1"/>
</dbReference>
<evidence type="ECO:0000256" key="3">
    <source>
        <dbReference type="ARBA" id="ARBA00012438"/>
    </source>
</evidence>
<dbReference type="CDD" id="cd00082">
    <property type="entry name" value="HisKA"/>
    <property type="match status" value="1"/>
</dbReference>
<feature type="domain" description="Response regulatory" evidence="21">
    <location>
        <begin position="1342"/>
        <end position="1456"/>
    </location>
</feature>
<dbReference type="InterPro" id="IPR003594">
    <property type="entry name" value="HATPase_dom"/>
</dbReference>
<dbReference type="PROSITE" id="PS50110">
    <property type="entry name" value="RESPONSE_REGULATORY"/>
    <property type="match status" value="2"/>
</dbReference>
<comment type="subcellular location">
    <subcellularLocation>
        <location evidence="2">Cell membrane</location>
        <topology evidence="2">Multi-pass membrane protein</topology>
    </subcellularLocation>
</comment>
<dbReference type="PATRIC" id="fig|28229.4.peg.327"/>
<dbReference type="Pfam" id="PF00497">
    <property type="entry name" value="SBP_bac_3"/>
    <property type="match status" value="1"/>
</dbReference>
<dbReference type="OrthoDB" id="9810730at2"/>
<keyword evidence="5 17" id="KW-0597">Phosphoprotein</keyword>
<dbReference type="CDD" id="cd17546">
    <property type="entry name" value="REC_hyHK_CKI1_RcsC-like"/>
    <property type="match status" value="2"/>
</dbReference>
<dbReference type="InterPro" id="IPR035965">
    <property type="entry name" value="PAS-like_dom_sf"/>
</dbReference>
<keyword evidence="18" id="KW-0175">Coiled coil</keyword>
<dbReference type="InterPro" id="IPR008207">
    <property type="entry name" value="Sig_transdc_His_kin_Hpt_dom"/>
</dbReference>
<keyword evidence="10" id="KW-0067">ATP-binding</keyword>
<sequence length="1683" mass="188629">MIKLNKSSFIAFLFMQSFFLQNGMAENLPSHLVDWAHANPVIHVGVDSTFPPFDYVDEQGVTAGAGKLIRQQLSAILPVDIQESSVSDFRLEYDDLLRGNIDAISVCGNIEQRRDEVLFTKPFLQMTPIVVVNKNSDIKSELDITSELKIASIAGYADANFAKQLSVNSKGFTSNLQGYQSIEDGKYDAFITYLYLYKYMLKKHDFKNIKPIAISQFESLPLGFCVNKKKPQLVELLNWGIEQLGDDFILAMQSKWAESSLDDGQERRAHIDKSISLTNVFIYAVFFVLLALFFARKFASIIAIKLDTLAFRMSYFSVLLMIISLTAGGIYLFLNDFKEQLLIDQKETFNVTKGVTKKTLAGWYRERELLAHNIAKSKSFNKLVNQLVLAHEIDDSVKVAKVKNELREYFSKRPYTTQGGRAYTISDVQGRYLLNLVQSAEGKKSPIISQRPELFNKVLMGRTEFIPPVWANVNIDSNKNKDDRDAEVFIATPVRNEQQEVIAVLGFRFDPDREFSQLFIDGRLGKSFESYAVDSRGYMVSSSRFTSELQQKGIVPVGDSSVLNVRLQNPETNPIVQAAKFNLNGQNLNGYTNYRGKTVVGQWISLKNSNITVVSEIQLSEMLAEYYDVRNLLLIGLIISSAFILSISIFMITISNRANDISRRSQHELAEQVTIRTKELAASEQKSKLINSSVADGILGVDKYGNFIFANESATEITGYSEEKILSSDLISLFAGENEENLSFEDTEVYKAIQTKEVIRVSNEYVLMSGARELPLEYSISPVEDDESDLACVIALQDITLRVQETERLEKMLEHLPVCMVIMNQDDEVEQINQTGIELLGYAREEIIGKRVDLFIPPEQVDSHKALLKTFFEEEIVIDTRNLDKDFKVKHKSGKLIEIQAVYTPVHFYNGVYAAVMVRDITLDKQAELALLEAKRISDDASKAKSDFLANMSHEIRTPMNAIMGMTHLALGCDLERKPKNYVTKVYKAAESLLGIINDILDFSKIEAGKLDIEVIEFSLHDTFADLANIIGLKAGEKNLELLFDISAEVPVRLKGDPLRLNQILINLAGNAVKFTEHGQVVISVNVVENVSKLHCDDINLVFSVKDSGIGMDTEQQKKLFQSFSQADSSITRKYGGTGLGLTISKKLVELMNGRIWLESKLGEGSCFSFTTTLQVSDVEDNKLVEQQKSFLADKRILIVDDNLLALDVLSSILNSFHCHVVTANSGEEAIELVKQATLAFDFIMLDWNMPELDGIETYQVIKSQNDYHDNQFILVTSNANDNEAVDQLKKSINSVLVKPVTSSSLFDEMMRLNGDAAYSNTREMKRDDELIQNQQRLSGAKILLVEDNELNQELALELLKQSNIGVELAENGAIAVEKFSSEHFDGILMDLQMPVMDGFTATKIIREKDFSIPIIAMTANAMVSDKEKVLASGMNDHITKPINVNTMFSTIAKWVSPSATVEHDSHKPSPIKTITPENTMELPGFTSLNAIAGLAVANGNHSLYVKLLGRFVSGQKDFDERFKVAMQKQDREEATRFAHTLKGSAGNIGASTLQGYAEQLEQMCIKDAGSDALGNLLNQVTEELMTVLTELSEYLAEESNVESNTVTSVFIVTEHFKVQLSQLLELIENFETESIELAENILNQLKGTKQEAVFMKIYQQIEAYEFTEAETKLHEFIAVVSN</sequence>
<keyword evidence="6" id="KW-0808">Transferase</keyword>
<protein>
    <recommendedName>
        <fullName evidence="15">Sensory/regulatory protein RpfC</fullName>
        <ecNumber evidence="3">2.7.13.3</ecNumber>
    </recommendedName>
</protein>
<dbReference type="CDD" id="cd00088">
    <property type="entry name" value="HPT"/>
    <property type="match status" value="1"/>
</dbReference>
<feature type="domain" description="PAS" evidence="22">
    <location>
        <begin position="805"/>
        <end position="875"/>
    </location>
</feature>
<dbReference type="SMART" id="SM00091">
    <property type="entry name" value="PAS"/>
    <property type="match status" value="2"/>
</dbReference>
<dbReference type="EMBL" id="JQED01000003">
    <property type="protein sequence ID" value="KGJ95551.1"/>
    <property type="molecule type" value="Genomic_DNA"/>
</dbReference>
<name>A0A099KY71_COLPS</name>
<dbReference type="SMART" id="SM00387">
    <property type="entry name" value="HATPase_c"/>
    <property type="match status" value="1"/>
</dbReference>
<dbReference type="SUPFAM" id="SSF53850">
    <property type="entry name" value="Periplasmic binding protein-like II"/>
    <property type="match status" value="1"/>
</dbReference>
<dbReference type="InterPro" id="IPR000014">
    <property type="entry name" value="PAS"/>
</dbReference>
<evidence type="ECO:0000256" key="16">
    <source>
        <dbReference type="PROSITE-ProRule" id="PRU00110"/>
    </source>
</evidence>
<gene>
    <name evidence="24" type="ORF">ND2E_1333</name>
</gene>
<dbReference type="Gene3D" id="3.40.190.10">
    <property type="entry name" value="Periplasmic binding protein-like II"/>
    <property type="match status" value="2"/>
</dbReference>
<dbReference type="InterPro" id="IPR001638">
    <property type="entry name" value="Solute-binding_3/MltF_N"/>
</dbReference>
<dbReference type="Pfam" id="PF13426">
    <property type="entry name" value="PAS_9"/>
    <property type="match status" value="2"/>
</dbReference>
<feature type="domain" description="HPt" evidence="23">
    <location>
        <begin position="1501"/>
        <end position="1599"/>
    </location>
</feature>
<accession>A0A099KY71</accession>
<dbReference type="CDD" id="cd16922">
    <property type="entry name" value="HATPase_EvgS-ArcB-TorS-like"/>
    <property type="match status" value="1"/>
</dbReference>
<evidence type="ECO:0000259" key="22">
    <source>
        <dbReference type="PROSITE" id="PS50112"/>
    </source>
</evidence>
<dbReference type="InterPro" id="IPR036097">
    <property type="entry name" value="HisK_dim/P_sf"/>
</dbReference>
<evidence type="ECO:0000256" key="8">
    <source>
        <dbReference type="ARBA" id="ARBA00022741"/>
    </source>
</evidence>
<dbReference type="InterPro" id="IPR003661">
    <property type="entry name" value="HisK_dim/P_dom"/>
</dbReference>
<dbReference type="SUPFAM" id="SSF47226">
    <property type="entry name" value="Histidine-containing phosphotransfer domain, HPT domain"/>
    <property type="match status" value="1"/>
</dbReference>
<dbReference type="SUPFAM" id="SSF52172">
    <property type="entry name" value="CheY-like"/>
    <property type="match status" value="2"/>
</dbReference>
<dbReference type="SUPFAM" id="SSF55874">
    <property type="entry name" value="ATPase domain of HSP90 chaperone/DNA topoisomerase II/histidine kinase"/>
    <property type="match status" value="1"/>
</dbReference>
<dbReference type="GO" id="GO:0000155">
    <property type="term" value="F:phosphorelay sensor kinase activity"/>
    <property type="evidence" value="ECO:0007669"/>
    <property type="project" value="InterPro"/>
</dbReference>
<keyword evidence="12" id="KW-0902">Two-component regulatory system</keyword>
<feature type="domain" description="PAS" evidence="22">
    <location>
        <begin position="682"/>
        <end position="756"/>
    </location>
</feature>
<dbReference type="GO" id="GO:0005524">
    <property type="term" value="F:ATP binding"/>
    <property type="evidence" value="ECO:0007669"/>
    <property type="project" value="UniProtKB-KW"/>
</dbReference>
<dbReference type="SMART" id="SM00062">
    <property type="entry name" value="PBPb"/>
    <property type="match status" value="1"/>
</dbReference>
<evidence type="ECO:0000256" key="11">
    <source>
        <dbReference type="ARBA" id="ARBA00022989"/>
    </source>
</evidence>
<dbReference type="NCBIfam" id="TIGR00229">
    <property type="entry name" value="sensory_box"/>
    <property type="match status" value="2"/>
</dbReference>
<dbReference type="SMART" id="SM00448">
    <property type="entry name" value="REC"/>
    <property type="match status" value="2"/>
</dbReference>
<keyword evidence="13 19" id="KW-0472">Membrane</keyword>
<evidence type="ECO:0000256" key="9">
    <source>
        <dbReference type="ARBA" id="ARBA00022777"/>
    </source>
</evidence>
<dbReference type="PROSITE" id="PS50109">
    <property type="entry name" value="HIS_KIN"/>
    <property type="match status" value="1"/>
</dbReference>
<evidence type="ECO:0000256" key="12">
    <source>
        <dbReference type="ARBA" id="ARBA00023012"/>
    </source>
</evidence>
<evidence type="ECO:0000256" key="1">
    <source>
        <dbReference type="ARBA" id="ARBA00000085"/>
    </source>
</evidence>
<organism evidence="24 25">
    <name type="scientific">Colwellia psychrerythraea</name>
    <name type="common">Vibrio psychroerythus</name>
    <dbReference type="NCBI Taxonomy" id="28229"/>
    <lineage>
        <taxon>Bacteria</taxon>
        <taxon>Pseudomonadati</taxon>
        <taxon>Pseudomonadota</taxon>
        <taxon>Gammaproteobacteria</taxon>
        <taxon>Alteromonadales</taxon>
        <taxon>Colwelliaceae</taxon>
        <taxon>Colwellia</taxon>
    </lineage>
</organism>
<keyword evidence="8" id="KW-0547">Nucleotide-binding</keyword>
<dbReference type="Gene3D" id="1.20.120.160">
    <property type="entry name" value="HPT domain"/>
    <property type="match status" value="1"/>
</dbReference>
<dbReference type="InterPro" id="IPR036641">
    <property type="entry name" value="HPT_dom_sf"/>
</dbReference>
<evidence type="ECO:0000256" key="10">
    <source>
        <dbReference type="ARBA" id="ARBA00022840"/>
    </source>
</evidence>
<keyword evidence="11 19" id="KW-1133">Transmembrane helix</keyword>
<dbReference type="FunFam" id="3.30.565.10:FF:000010">
    <property type="entry name" value="Sensor histidine kinase RcsC"/>
    <property type="match status" value="1"/>
</dbReference>
<dbReference type="Pfam" id="PF00072">
    <property type="entry name" value="Response_reg"/>
    <property type="match status" value="2"/>
</dbReference>
<feature type="modified residue" description="4-aspartylphosphate" evidence="17">
    <location>
        <position position="1391"/>
    </location>
</feature>
<proteinExistence type="predicted"/>
<feature type="domain" description="Response regulatory" evidence="21">
    <location>
        <begin position="1196"/>
        <end position="1314"/>
    </location>
</feature>
<evidence type="ECO:0000256" key="14">
    <source>
        <dbReference type="ARBA" id="ARBA00064003"/>
    </source>
</evidence>
<evidence type="ECO:0000256" key="15">
    <source>
        <dbReference type="ARBA" id="ARBA00068150"/>
    </source>
</evidence>
<dbReference type="InterPro" id="IPR001789">
    <property type="entry name" value="Sig_transdc_resp-reg_receiver"/>
</dbReference>
<feature type="transmembrane region" description="Helical" evidence="19">
    <location>
        <begin position="275"/>
        <end position="295"/>
    </location>
</feature>
<dbReference type="PROSITE" id="PS50112">
    <property type="entry name" value="PAS"/>
    <property type="match status" value="2"/>
</dbReference>
<evidence type="ECO:0000256" key="6">
    <source>
        <dbReference type="ARBA" id="ARBA00022679"/>
    </source>
</evidence>
<evidence type="ECO:0000256" key="5">
    <source>
        <dbReference type="ARBA" id="ARBA00022553"/>
    </source>
</evidence>
<dbReference type="RefSeq" id="WP_052056181.1">
    <property type="nucleotide sequence ID" value="NZ_JQED01000003.1"/>
</dbReference>
<keyword evidence="7 19" id="KW-0812">Transmembrane</keyword>
<feature type="transmembrane region" description="Helical" evidence="19">
    <location>
        <begin position="632"/>
        <end position="654"/>
    </location>
</feature>